<organism evidence="1 2">
    <name type="scientific">Acaulospora morrowiae</name>
    <dbReference type="NCBI Taxonomy" id="94023"/>
    <lineage>
        <taxon>Eukaryota</taxon>
        <taxon>Fungi</taxon>
        <taxon>Fungi incertae sedis</taxon>
        <taxon>Mucoromycota</taxon>
        <taxon>Glomeromycotina</taxon>
        <taxon>Glomeromycetes</taxon>
        <taxon>Diversisporales</taxon>
        <taxon>Acaulosporaceae</taxon>
        <taxon>Acaulospora</taxon>
    </lineage>
</organism>
<gene>
    <name evidence="1" type="ORF">AMORRO_LOCUS8013</name>
</gene>
<dbReference type="Proteomes" id="UP000789342">
    <property type="component" value="Unassembled WGS sequence"/>
</dbReference>
<dbReference type="AlphaFoldDB" id="A0A9N9CK41"/>
<proteinExistence type="predicted"/>
<dbReference type="EMBL" id="CAJVPV010006519">
    <property type="protein sequence ID" value="CAG8606363.1"/>
    <property type="molecule type" value="Genomic_DNA"/>
</dbReference>
<comment type="caution">
    <text evidence="1">The sequence shown here is derived from an EMBL/GenBank/DDBJ whole genome shotgun (WGS) entry which is preliminary data.</text>
</comment>
<protein>
    <submittedName>
        <fullName evidence="1">6827_t:CDS:1</fullName>
    </submittedName>
</protein>
<keyword evidence="2" id="KW-1185">Reference proteome</keyword>
<reference evidence="1" key="1">
    <citation type="submission" date="2021-06" db="EMBL/GenBank/DDBJ databases">
        <authorList>
            <person name="Kallberg Y."/>
            <person name="Tangrot J."/>
            <person name="Rosling A."/>
        </authorList>
    </citation>
    <scope>NUCLEOTIDE SEQUENCE</scope>
    <source>
        <strain evidence="1">CL551</strain>
    </source>
</reference>
<evidence type="ECO:0000313" key="1">
    <source>
        <dbReference type="EMBL" id="CAG8606363.1"/>
    </source>
</evidence>
<feature type="non-terminal residue" evidence="1">
    <location>
        <position position="100"/>
    </location>
</feature>
<evidence type="ECO:0000313" key="2">
    <source>
        <dbReference type="Proteomes" id="UP000789342"/>
    </source>
</evidence>
<name>A0A9N9CK41_9GLOM</name>
<sequence length="100" mass="11673">MTLSSISHLPKIRREITKLTSFLCINKDSYFSRSFHQDFSLPSHQILSKDLSLSNIRNIRNKLPHSNLNTLEFIRCHRTVRNVEVVRSERINSLLGLDKP</sequence>
<accession>A0A9N9CK41</accession>